<protein>
    <submittedName>
        <fullName evidence="1">Cytochrome b561 and DOMON domain-containing protein</fullName>
    </submittedName>
</protein>
<accession>A0ACC0H2S3</accession>
<evidence type="ECO:0000313" key="1">
    <source>
        <dbReference type="EMBL" id="KAI8007574.1"/>
    </source>
</evidence>
<evidence type="ECO:0000313" key="2">
    <source>
        <dbReference type="Proteomes" id="UP001060215"/>
    </source>
</evidence>
<keyword evidence="2" id="KW-1185">Reference proteome</keyword>
<sequence>MSAYLFTTILMILTFFSPISTTAKYRHSPPCSEDFNASLPKSFTNCNKLNTLGAQFGWRLQSNESVIDICVGAMIETDEGWLAWGVNPQAESQMAGTRAIIGFKKPDRKPFWNTYNVTSETKLGCRLMPSKIEDIDFRNVTFEYLNQTKYYKICATVGLSSEYNVSMLNHVWQVGFKSIGVEVMEPLKHKNPLPNMDSTETINLRVGTSKSNAGPHRHHMRVAHGVLNMIGWGTLLPLGVIIARYFHIYPVQYNHWLRLHITCQITGYTLGTIGWGFGLWLGYASKYFKFPIHGLIANFIFPFTTLQMLALRLKPHSNDDYRKYWSIYHHFLGYSLLALIVVNIFRGIGIFSPNHTWRWAYIGVLCGLGFITLVFEIFTWIKFFKDPKKRARRKKKAERRIKKKMERRRKKQFEEKRRMLQFFEPK</sequence>
<comment type="caution">
    <text evidence="1">The sequence shown here is derived from an EMBL/GenBank/DDBJ whole genome shotgun (WGS) entry which is preliminary data.</text>
</comment>
<dbReference type="Proteomes" id="UP001060215">
    <property type="component" value="Chromosome 7"/>
</dbReference>
<organism evidence="1 2">
    <name type="scientific">Camellia lanceoleosa</name>
    <dbReference type="NCBI Taxonomy" id="1840588"/>
    <lineage>
        <taxon>Eukaryota</taxon>
        <taxon>Viridiplantae</taxon>
        <taxon>Streptophyta</taxon>
        <taxon>Embryophyta</taxon>
        <taxon>Tracheophyta</taxon>
        <taxon>Spermatophyta</taxon>
        <taxon>Magnoliopsida</taxon>
        <taxon>eudicotyledons</taxon>
        <taxon>Gunneridae</taxon>
        <taxon>Pentapetalae</taxon>
        <taxon>asterids</taxon>
        <taxon>Ericales</taxon>
        <taxon>Theaceae</taxon>
        <taxon>Camellia</taxon>
    </lineage>
</organism>
<gene>
    <name evidence="1" type="ORF">LOK49_LG07G03408</name>
</gene>
<proteinExistence type="predicted"/>
<reference evidence="1 2" key="1">
    <citation type="journal article" date="2022" name="Plant J.">
        <title>Chromosome-level genome of Camellia lanceoleosa provides a valuable resource for understanding genome evolution and self-incompatibility.</title>
        <authorList>
            <person name="Gong W."/>
            <person name="Xiao S."/>
            <person name="Wang L."/>
            <person name="Liao Z."/>
            <person name="Chang Y."/>
            <person name="Mo W."/>
            <person name="Hu G."/>
            <person name="Li W."/>
            <person name="Zhao G."/>
            <person name="Zhu H."/>
            <person name="Hu X."/>
            <person name="Ji K."/>
            <person name="Xiang X."/>
            <person name="Song Q."/>
            <person name="Yuan D."/>
            <person name="Jin S."/>
            <person name="Zhang L."/>
        </authorList>
    </citation>
    <scope>NUCLEOTIDE SEQUENCE [LARGE SCALE GENOMIC DNA]</scope>
    <source>
        <strain evidence="1">SQ_2022a</strain>
    </source>
</reference>
<dbReference type="EMBL" id="CM045764">
    <property type="protein sequence ID" value="KAI8007574.1"/>
    <property type="molecule type" value="Genomic_DNA"/>
</dbReference>
<name>A0ACC0H2S3_9ERIC</name>